<dbReference type="KEGG" id="vra:106770528"/>
<sequence>MGQVFVWIEKYENSYQELNKRLTTSPILALLDPNGHFVMLQNWIGYVLTQDKRVIAYASKQLRTHEKNDPNHNLELVAIVFALKIWRHYVYGGVCNGGAGEAYGDVGFTGDDLAVAVTSGVELLFLDAGGATSVKDREELPFPGALILAGESNIEEVQLDDVFFLKHATISIIIVIIIMMITLNSSSSLTDLGCSIRIQKKPIRKVVDCALQSPSVINFPKQPQDKSQITQEPTTPALTTDSPKRTQLNPFQKAAAMALDIFESALLARELRQPLSKTTDPRVQLAGNYAPVPEHPVQHSLPVIGTIPEAINGVYLRNGANPLFQPKSGHHLFDGDGMVHAVKINDGTASYACRFTQTQRLMQERQLGKPVFPKAIGQLHGISGIARLLLFYARGLCGIVDHRRGAGAANAGLVFFNGKLLAMSEDDLPYELRVTASGDLQTVGRYSFHDQLDSSMIAHPKIDPISGELFSLSYDITSPCLRYFNFSPKEVKSPDVEIRLDIPTMTHDFAITENFAVIPDQQVVFKLSQMLNGGSPVMYDDKKTSRFGVLPKHATDESSILWVESPNTFCFHLVNAWEERDTEEVVIIGSCMTPPDSVFNDSEENLRTILTEIRLNLRTGASRRRVVVPNMNLEIGMVNRKRLGRKTRFAYMAIAEPWPKVSGLAKVNLVSGEVRKHEYGERRFGGEPFFLPTGDGENEDEGYVMAFVHDEMRWQSELQILNGVDLKLEATVILPTRVPYGFHGTFVEAKDLASQNID</sequence>
<feature type="binding site" evidence="5">
    <location>
        <position position="459"/>
    </location>
    <ligand>
        <name>Fe cation</name>
        <dbReference type="ChEBI" id="CHEBI:24875"/>
        <note>catalytic</note>
    </ligand>
</feature>
<organism evidence="8 9">
    <name type="scientific">Vigna radiata var. radiata</name>
    <name type="common">Mung bean</name>
    <name type="synonym">Phaseolus aureus</name>
    <dbReference type="NCBI Taxonomy" id="3916"/>
    <lineage>
        <taxon>Eukaryota</taxon>
        <taxon>Viridiplantae</taxon>
        <taxon>Streptophyta</taxon>
        <taxon>Embryophyta</taxon>
        <taxon>Tracheophyta</taxon>
        <taxon>Spermatophyta</taxon>
        <taxon>Magnoliopsida</taxon>
        <taxon>eudicotyledons</taxon>
        <taxon>Gunneridae</taxon>
        <taxon>Pentapetalae</taxon>
        <taxon>rosids</taxon>
        <taxon>fabids</taxon>
        <taxon>Fabales</taxon>
        <taxon>Fabaceae</taxon>
        <taxon>Papilionoideae</taxon>
        <taxon>50 kb inversion clade</taxon>
        <taxon>NPAAA clade</taxon>
        <taxon>indigoferoid/millettioid clade</taxon>
        <taxon>Phaseoleae</taxon>
        <taxon>Vigna</taxon>
    </lineage>
</organism>
<gene>
    <name evidence="9" type="primary">LOC106770528</name>
</gene>
<evidence type="ECO:0000313" key="9">
    <source>
        <dbReference type="RefSeq" id="XP_014511818.1"/>
    </source>
</evidence>
<dbReference type="InterPro" id="IPR041577">
    <property type="entry name" value="RT_RNaseH_2"/>
</dbReference>
<dbReference type="InterPro" id="IPR004294">
    <property type="entry name" value="Carotenoid_Oase"/>
</dbReference>
<dbReference type="GO" id="GO:0016121">
    <property type="term" value="P:carotene catabolic process"/>
    <property type="evidence" value="ECO:0007669"/>
    <property type="project" value="TreeGrafter"/>
</dbReference>
<dbReference type="InterPro" id="IPR043502">
    <property type="entry name" value="DNA/RNA_pol_sf"/>
</dbReference>
<comment type="cofactor">
    <cofactor evidence="5">
        <name>Fe(2+)</name>
        <dbReference type="ChEBI" id="CHEBI:29033"/>
    </cofactor>
    <text evidence="5">Binds 1 Fe(2+) ion per subunit.</text>
</comment>
<keyword evidence="4 5" id="KW-0408">Iron</keyword>
<dbReference type="PANTHER" id="PTHR10543:SF123">
    <property type="entry name" value="9-CIS-EPOXYCAROTENOID DIOXYGENASE NCED5, CHLOROPLASTIC-RELATED"/>
    <property type="match status" value="1"/>
</dbReference>
<dbReference type="Proteomes" id="UP000087766">
    <property type="component" value="Chromosome 8"/>
</dbReference>
<proteinExistence type="inferred from homology"/>
<name>A0A1S3V0E7_VIGRR</name>
<feature type="binding site" evidence="5">
    <location>
        <position position="507"/>
    </location>
    <ligand>
        <name>Fe cation</name>
        <dbReference type="ChEBI" id="CHEBI:24875"/>
        <note>catalytic</note>
    </ligand>
</feature>
<evidence type="ECO:0000313" key="8">
    <source>
        <dbReference type="Proteomes" id="UP000087766"/>
    </source>
</evidence>
<dbReference type="GeneID" id="106770528"/>
<accession>A0A1S3V0E7</accession>
<dbReference type="GO" id="GO:0010436">
    <property type="term" value="F:carotenoid dioxygenase activity"/>
    <property type="evidence" value="ECO:0007669"/>
    <property type="project" value="TreeGrafter"/>
</dbReference>
<dbReference type="SUPFAM" id="SSF56672">
    <property type="entry name" value="DNA/RNA polymerases"/>
    <property type="match status" value="1"/>
</dbReference>
<evidence type="ECO:0000259" key="7">
    <source>
        <dbReference type="Pfam" id="PF17919"/>
    </source>
</evidence>
<evidence type="ECO:0000256" key="1">
    <source>
        <dbReference type="ARBA" id="ARBA00006787"/>
    </source>
</evidence>
<dbReference type="GO" id="GO:0046872">
    <property type="term" value="F:metal ion binding"/>
    <property type="evidence" value="ECO:0007669"/>
    <property type="project" value="UniProtKB-KW"/>
</dbReference>
<evidence type="ECO:0000256" key="5">
    <source>
        <dbReference type="PIRSR" id="PIRSR604294-1"/>
    </source>
</evidence>
<keyword evidence="3" id="KW-0223">Dioxygenase</keyword>
<keyword evidence="8" id="KW-1185">Reference proteome</keyword>
<feature type="binding site" evidence="5">
    <location>
        <position position="572"/>
    </location>
    <ligand>
        <name>Fe cation</name>
        <dbReference type="ChEBI" id="CHEBI:24875"/>
        <note>catalytic</note>
    </ligand>
</feature>
<comment type="similarity">
    <text evidence="1">Belongs to the carotenoid oxygenase family.</text>
</comment>
<feature type="compositionally biased region" description="Polar residues" evidence="6">
    <location>
        <begin position="225"/>
        <end position="246"/>
    </location>
</feature>
<dbReference type="Pfam" id="PF03055">
    <property type="entry name" value="RPE65"/>
    <property type="match status" value="1"/>
</dbReference>
<evidence type="ECO:0000256" key="4">
    <source>
        <dbReference type="ARBA" id="ARBA00023004"/>
    </source>
</evidence>
<reference evidence="8" key="1">
    <citation type="journal article" date="2014" name="Nat. Commun.">
        <title>Genome sequence of mungbean and insights into evolution within Vigna species.</title>
        <authorList>
            <person name="Kang Y.J."/>
            <person name="Kim S.K."/>
            <person name="Kim M.Y."/>
            <person name="Lestari P."/>
            <person name="Kim K.H."/>
            <person name="Ha B.K."/>
            <person name="Jun T.H."/>
            <person name="Hwang W.J."/>
            <person name="Lee T."/>
            <person name="Lee J."/>
            <person name="Shim S."/>
            <person name="Yoon M.Y."/>
            <person name="Jang Y.E."/>
            <person name="Han K.S."/>
            <person name="Taeprayoon P."/>
            <person name="Yoon N."/>
            <person name="Somta P."/>
            <person name="Tanya P."/>
            <person name="Kim K.S."/>
            <person name="Gwag J.G."/>
            <person name="Moon J.K."/>
            <person name="Lee Y.H."/>
            <person name="Park B.S."/>
            <person name="Bombarely A."/>
            <person name="Doyle J.J."/>
            <person name="Jackson S.A."/>
            <person name="Schafleitner R."/>
            <person name="Srinives P."/>
            <person name="Varshney R.K."/>
            <person name="Lee S.H."/>
        </authorList>
    </citation>
    <scope>NUCLEOTIDE SEQUENCE [LARGE SCALE GENOMIC DNA]</scope>
    <source>
        <strain evidence="8">cv. VC1973A</strain>
    </source>
</reference>
<dbReference type="OrthoDB" id="1069523at2759"/>
<dbReference type="Pfam" id="PF17919">
    <property type="entry name" value="RT_RNaseH_2"/>
    <property type="match status" value="1"/>
</dbReference>
<reference evidence="9" key="2">
    <citation type="submission" date="2025-08" db="UniProtKB">
        <authorList>
            <consortium name="RefSeq"/>
        </authorList>
    </citation>
    <scope>IDENTIFICATION</scope>
    <source>
        <tissue evidence="9">Leaf</tissue>
    </source>
</reference>
<protein>
    <submittedName>
        <fullName evidence="9">9-cis-epoxycarotenoid dioxygenase NCED3, chloroplastic-like</fullName>
    </submittedName>
</protein>
<dbReference type="PANTHER" id="PTHR10543">
    <property type="entry name" value="BETA-CAROTENE DIOXYGENASE"/>
    <property type="match status" value="1"/>
</dbReference>
<dbReference type="GO" id="GO:0009570">
    <property type="term" value="C:chloroplast stroma"/>
    <property type="evidence" value="ECO:0007669"/>
    <property type="project" value="TreeGrafter"/>
</dbReference>
<feature type="binding site" evidence="5">
    <location>
        <position position="743"/>
    </location>
    <ligand>
        <name>Fe cation</name>
        <dbReference type="ChEBI" id="CHEBI:24875"/>
        <note>catalytic</note>
    </ligand>
</feature>
<feature type="region of interest" description="Disordered" evidence="6">
    <location>
        <begin position="218"/>
        <end position="246"/>
    </location>
</feature>
<keyword evidence="3" id="KW-0560">Oxidoreductase</keyword>
<dbReference type="AlphaFoldDB" id="A0A1S3V0E7"/>
<evidence type="ECO:0000256" key="6">
    <source>
        <dbReference type="SAM" id="MobiDB-lite"/>
    </source>
</evidence>
<dbReference type="RefSeq" id="XP_014511818.1">
    <property type="nucleotide sequence ID" value="XM_014656332.2"/>
</dbReference>
<dbReference type="STRING" id="3916.A0A1S3V0E7"/>
<evidence type="ECO:0000256" key="3">
    <source>
        <dbReference type="ARBA" id="ARBA00022964"/>
    </source>
</evidence>
<keyword evidence="2 5" id="KW-0479">Metal-binding</keyword>
<evidence type="ECO:0000256" key="2">
    <source>
        <dbReference type="ARBA" id="ARBA00022723"/>
    </source>
</evidence>
<feature type="domain" description="Reverse transcriptase/retrotransposon-derived protein RNase H-like" evidence="7">
    <location>
        <begin position="7"/>
        <end position="92"/>
    </location>
</feature>